<feature type="domain" description="Amidohydrolase-related" evidence="1">
    <location>
        <begin position="209"/>
        <end position="377"/>
    </location>
</feature>
<dbReference type="GO" id="GO:0016810">
    <property type="term" value="F:hydrolase activity, acting on carbon-nitrogen (but not peptide) bonds"/>
    <property type="evidence" value="ECO:0007669"/>
    <property type="project" value="InterPro"/>
</dbReference>
<dbReference type="NCBIfam" id="NF011981">
    <property type="entry name" value="PRK15446.1-2"/>
    <property type="match status" value="1"/>
</dbReference>
<dbReference type="InterPro" id="IPR011059">
    <property type="entry name" value="Metal-dep_hydrolase_composite"/>
</dbReference>
<dbReference type="InterPro" id="IPR051781">
    <property type="entry name" value="Metallo-dep_Hydrolase"/>
</dbReference>
<gene>
    <name evidence="2" type="ORF">HKX02_08420</name>
</gene>
<reference evidence="2 3" key="1">
    <citation type="submission" date="2020-05" db="EMBL/GenBank/DDBJ databases">
        <title>Draft Genome Sequence of Ochrobactrum soli Isolated from Stable Fly Gut.</title>
        <authorList>
            <person name="Pileggi M.T."/>
            <person name="Vazhakkala L.J."/>
            <person name="Wong C.N."/>
        </authorList>
    </citation>
    <scope>NUCLEOTIDE SEQUENCE [LARGE SCALE GENOMIC DNA]</scope>
    <source>
        <strain evidence="2 3">MTP-C0764</strain>
    </source>
</reference>
<evidence type="ECO:0000313" key="2">
    <source>
        <dbReference type="EMBL" id="NNU60283.1"/>
    </source>
</evidence>
<dbReference type="NCBIfam" id="NF011983">
    <property type="entry name" value="PRK15446.1-4"/>
    <property type="match status" value="1"/>
</dbReference>
<dbReference type="NCBIfam" id="NF011987">
    <property type="entry name" value="PRK15446.2-3"/>
    <property type="match status" value="1"/>
</dbReference>
<accession>A0A849KIQ8</accession>
<dbReference type="Pfam" id="PF01979">
    <property type="entry name" value="Amidohydro_1"/>
    <property type="match status" value="1"/>
</dbReference>
<dbReference type="NCBIfam" id="NF011984">
    <property type="entry name" value="PRK15446.1-5"/>
    <property type="match status" value="1"/>
</dbReference>
<dbReference type="Proteomes" id="UP000574931">
    <property type="component" value="Unassembled WGS sequence"/>
</dbReference>
<evidence type="ECO:0000313" key="3">
    <source>
        <dbReference type="Proteomes" id="UP000574931"/>
    </source>
</evidence>
<protein>
    <submittedName>
        <fullName evidence="2">Alpha-D-ribose 1-methylphosphonate 5-triphosphate diphosphatase</fullName>
        <ecNumber evidence="2">3.6.1.63</ecNumber>
    </submittedName>
</protein>
<keyword evidence="2" id="KW-0378">Hydrolase</keyword>
<dbReference type="GO" id="GO:0019700">
    <property type="term" value="P:organic phosphonate catabolic process"/>
    <property type="evidence" value="ECO:0007669"/>
    <property type="project" value="InterPro"/>
</dbReference>
<dbReference type="EC" id="3.6.1.63" evidence="2"/>
<dbReference type="SUPFAM" id="SSF51556">
    <property type="entry name" value="Metallo-dependent hydrolases"/>
    <property type="match status" value="1"/>
</dbReference>
<keyword evidence="3" id="KW-1185">Reference proteome</keyword>
<name>A0A849KIQ8_9HYPH</name>
<dbReference type="NCBIfam" id="NF011990">
    <property type="entry name" value="PRK15446.2-6"/>
    <property type="match status" value="1"/>
</dbReference>
<dbReference type="SUPFAM" id="SSF51338">
    <property type="entry name" value="Composite domain of metallo-dependent hydrolases"/>
    <property type="match status" value="1"/>
</dbReference>
<dbReference type="PIRSF" id="PIRSF038971">
    <property type="entry name" value="PhnM"/>
    <property type="match status" value="1"/>
</dbReference>
<dbReference type="InterPro" id="IPR006680">
    <property type="entry name" value="Amidohydro-rel"/>
</dbReference>
<dbReference type="CDD" id="cd01306">
    <property type="entry name" value="PhnM"/>
    <property type="match status" value="1"/>
</dbReference>
<organism evidence="2 3">
    <name type="scientific">Ochrobactrum soli</name>
    <dbReference type="NCBI Taxonomy" id="2448455"/>
    <lineage>
        <taxon>Bacteria</taxon>
        <taxon>Pseudomonadati</taxon>
        <taxon>Pseudomonadota</taxon>
        <taxon>Alphaproteobacteria</taxon>
        <taxon>Hyphomicrobiales</taxon>
        <taxon>Brucellaceae</taxon>
        <taxon>Brucella/Ochrobactrum group</taxon>
        <taxon>Ochrobactrum</taxon>
    </lineage>
</organism>
<dbReference type="InterPro" id="IPR012696">
    <property type="entry name" value="PhnM"/>
</dbReference>
<comment type="caution">
    <text evidence="2">The sequence shown here is derived from an EMBL/GenBank/DDBJ whole genome shotgun (WGS) entry which is preliminary data.</text>
</comment>
<sequence length="379" mass="41178">MTNETILRNARIVLADDVIDGSIKLVDGQIADIASGPSAVGEDMEGDFLTPGLIELHTDHLEGHYAPRPKVRWNPIAAVQAHDAQIAASGITTVFDALRIGLDDDAPTGIDDMLKLSTAIAEGRSAGRLRADHFLHMRCEVSAPDCLSAFERFGSHPLIRLVSLMDHAPGQRQFTNLDAYKAYFLGKNKLSEEEFRIYCERRIGQSQQYSAKTRKAIADLCHERGVILASHDDATLDHVAEAREQGIRVAEFPTTHAAARASKESGMSVLMGAPNVVRGGSHSGNVSARELVEAGHLDIISSDYIPASMMQSAFFLADVLDGISLPQAIRLVSKNPAQAVGLDDRGEIAEGKRADLVRLQVADHVPIIKTVWREGKRVI</sequence>
<dbReference type="NCBIfam" id="TIGR02318">
    <property type="entry name" value="phosphono_phnM"/>
    <property type="match status" value="1"/>
</dbReference>
<proteinExistence type="predicted"/>
<dbReference type="EMBL" id="JABFCY010000004">
    <property type="protein sequence ID" value="NNU60283.1"/>
    <property type="molecule type" value="Genomic_DNA"/>
</dbReference>
<dbReference type="RefSeq" id="WP_171317802.1">
    <property type="nucleotide sequence ID" value="NZ_JABFCY010000004.1"/>
</dbReference>
<dbReference type="PANTHER" id="PTHR43135:SF3">
    <property type="entry name" value="ALPHA-D-RIBOSE 1-METHYLPHOSPHONATE 5-TRIPHOSPHATE DIPHOSPHATASE"/>
    <property type="match status" value="1"/>
</dbReference>
<dbReference type="Gene3D" id="2.30.40.10">
    <property type="entry name" value="Urease, subunit C, domain 1"/>
    <property type="match status" value="1"/>
</dbReference>
<dbReference type="Gene3D" id="3.20.20.140">
    <property type="entry name" value="Metal-dependent hydrolases"/>
    <property type="match status" value="2"/>
</dbReference>
<evidence type="ECO:0000259" key="1">
    <source>
        <dbReference type="Pfam" id="PF01979"/>
    </source>
</evidence>
<dbReference type="PANTHER" id="PTHR43135">
    <property type="entry name" value="ALPHA-D-RIBOSE 1-METHYLPHOSPHONATE 5-TRIPHOSPHATE DIPHOSPHATASE"/>
    <property type="match status" value="1"/>
</dbReference>
<dbReference type="InterPro" id="IPR032466">
    <property type="entry name" value="Metal_Hydrolase"/>
</dbReference>
<dbReference type="AlphaFoldDB" id="A0A849KIQ8"/>